<reference evidence="2 3" key="1">
    <citation type="submission" date="2020-05" db="EMBL/GenBank/DDBJ databases">
        <title>Complete genome sequence of of a novel Thermoleptolyngbya strain isolated from hot springs of Ganzi, Sichuan China.</title>
        <authorList>
            <person name="Tang J."/>
            <person name="Daroch M."/>
            <person name="Li L."/>
            <person name="Waleron K."/>
            <person name="Waleron M."/>
            <person name="Waleron M."/>
        </authorList>
    </citation>
    <scope>NUCLEOTIDE SEQUENCE [LARGE SCALE GENOMIC DNA]</scope>
    <source>
        <strain evidence="2 3">PKUAC-SCTA183</strain>
    </source>
</reference>
<dbReference type="Gene3D" id="3.40.50.150">
    <property type="entry name" value="Vaccinia Virus protein VP39"/>
    <property type="match status" value="1"/>
</dbReference>
<protein>
    <submittedName>
        <fullName evidence="2">Class I SAM-dependent methyltransferase</fullName>
    </submittedName>
</protein>
<dbReference type="EMBL" id="CP053661">
    <property type="protein sequence ID" value="QKD82734.1"/>
    <property type="molecule type" value="Genomic_DNA"/>
</dbReference>
<dbReference type="InterPro" id="IPR029063">
    <property type="entry name" value="SAM-dependent_MTases_sf"/>
</dbReference>
<dbReference type="SUPFAM" id="SSF53335">
    <property type="entry name" value="S-adenosyl-L-methionine-dependent methyltransferases"/>
    <property type="match status" value="1"/>
</dbReference>
<dbReference type="AlphaFoldDB" id="A0A6M8B6U0"/>
<keyword evidence="2" id="KW-0489">Methyltransferase</keyword>
<dbReference type="CDD" id="cd02440">
    <property type="entry name" value="AdoMet_MTases"/>
    <property type="match status" value="1"/>
</dbReference>
<proteinExistence type="predicted"/>
<gene>
    <name evidence="2" type="ORF">HPC62_11580</name>
</gene>
<organism evidence="2 3">
    <name type="scientific">Thermoleptolyngbya sichuanensis A183</name>
    <dbReference type="NCBI Taxonomy" id="2737172"/>
    <lineage>
        <taxon>Bacteria</taxon>
        <taxon>Bacillati</taxon>
        <taxon>Cyanobacteriota</taxon>
        <taxon>Cyanophyceae</taxon>
        <taxon>Oculatellales</taxon>
        <taxon>Oculatellaceae</taxon>
        <taxon>Thermoleptolyngbya</taxon>
        <taxon>Thermoleptolyngbya sichuanensis</taxon>
    </lineage>
</organism>
<dbReference type="InterPro" id="IPR041698">
    <property type="entry name" value="Methyltransf_25"/>
</dbReference>
<evidence type="ECO:0000313" key="2">
    <source>
        <dbReference type="EMBL" id="QKD82734.1"/>
    </source>
</evidence>
<dbReference type="Pfam" id="PF13649">
    <property type="entry name" value="Methyltransf_25"/>
    <property type="match status" value="1"/>
</dbReference>
<dbReference type="GO" id="GO:0032259">
    <property type="term" value="P:methylation"/>
    <property type="evidence" value="ECO:0007669"/>
    <property type="project" value="UniProtKB-KW"/>
</dbReference>
<evidence type="ECO:0000259" key="1">
    <source>
        <dbReference type="Pfam" id="PF13649"/>
    </source>
</evidence>
<dbReference type="Proteomes" id="UP000505210">
    <property type="component" value="Chromosome"/>
</dbReference>
<accession>A0A6M8B6U0</accession>
<dbReference type="GO" id="GO:0008168">
    <property type="term" value="F:methyltransferase activity"/>
    <property type="evidence" value="ECO:0007669"/>
    <property type="project" value="UniProtKB-KW"/>
</dbReference>
<sequence>MCDFLKRWPMGDLSSAAEAAMNFETRWQQYYQAVEGRPPRTTLTRALDSIARDPNPLPRFAVDLGCGNGRDTVELLRRGWRVLAIDGDPEAIARLRQRDDCDRTYLETRVQRFENLTLPPAVSLINASFCLPFCLPQHFAYLWEEIVVALSPGGRFCGQLFGDQDSWAAYADLTHHSRIEINQLLEPFTVEWLEEENHPGKTALGEDKHWHIFHIVAQKQ</sequence>
<feature type="domain" description="Methyltransferase" evidence="1">
    <location>
        <begin position="62"/>
        <end position="154"/>
    </location>
</feature>
<evidence type="ECO:0000313" key="3">
    <source>
        <dbReference type="Proteomes" id="UP000505210"/>
    </source>
</evidence>
<dbReference type="KEGG" id="theu:HPC62_11580"/>
<keyword evidence="3" id="KW-1185">Reference proteome</keyword>
<keyword evidence="2" id="KW-0808">Transferase</keyword>
<name>A0A6M8B6U0_9CYAN</name>